<accession>A0A1M5Q9A2</accession>
<dbReference type="InterPro" id="IPR010540">
    <property type="entry name" value="CmpB_TMEM229"/>
</dbReference>
<feature type="transmembrane region" description="Helical" evidence="1">
    <location>
        <begin position="78"/>
        <end position="102"/>
    </location>
</feature>
<dbReference type="Proteomes" id="UP000184032">
    <property type="component" value="Unassembled WGS sequence"/>
</dbReference>
<keyword evidence="1" id="KW-0812">Transmembrane</keyword>
<organism evidence="2 3">
    <name type="scientific">Anaerosphaera aminiphila DSM 21120</name>
    <dbReference type="NCBI Taxonomy" id="1120995"/>
    <lineage>
        <taxon>Bacteria</taxon>
        <taxon>Bacillati</taxon>
        <taxon>Bacillota</taxon>
        <taxon>Tissierellia</taxon>
        <taxon>Tissierellales</taxon>
        <taxon>Peptoniphilaceae</taxon>
        <taxon>Anaerosphaera</taxon>
    </lineage>
</organism>
<sequence>MKIKNVDVKKVFLNFLFYCVVGWLYEVFLEVVVYRWGFSNRGILFGPYLPIYGIGAMSFIFCLTGLKNRKVNFLGINISPVLVFLGIVVITTLLELLGSYIMEFTKGEWMWDYSSYFLNFQGRIALNPSIRFGIGGMIIMYLLQPLFEKTITKLNKKHLNTVFIILFTVFLVDVVVYFLR</sequence>
<feature type="transmembrane region" description="Helical" evidence="1">
    <location>
        <begin position="159"/>
        <end position="179"/>
    </location>
</feature>
<gene>
    <name evidence="2" type="ORF">SAMN02745245_00556</name>
</gene>
<dbReference type="EMBL" id="FQXI01000002">
    <property type="protein sequence ID" value="SHH10592.1"/>
    <property type="molecule type" value="Genomic_DNA"/>
</dbReference>
<protein>
    <submittedName>
        <fullName evidence="2">Putative ABC-transporter type IV</fullName>
    </submittedName>
</protein>
<feature type="transmembrane region" description="Helical" evidence="1">
    <location>
        <begin position="12"/>
        <end position="36"/>
    </location>
</feature>
<keyword evidence="3" id="KW-1185">Reference proteome</keyword>
<keyword evidence="1" id="KW-1133">Transmembrane helix</keyword>
<feature type="transmembrane region" description="Helical" evidence="1">
    <location>
        <begin position="129"/>
        <end position="147"/>
    </location>
</feature>
<dbReference type="Pfam" id="PF06541">
    <property type="entry name" value="ABC_trans_CmpB"/>
    <property type="match status" value="1"/>
</dbReference>
<reference evidence="3" key="1">
    <citation type="submission" date="2016-11" db="EMBL/GenBank/DDBJ databases">
        <authorList>
            <person name="Varghese N."/>
            <person name="Submissions S."/>
        </authorList>
    </citation>
    <scope>NUCLEOTIDE SEQUENCE [LARGE SCALE GENOMIC DNA]</scope>
    <source>
        <strain evidence="3">DSM 21120</strain>
    </source>
</reference>
<name>A0A1M5Q9A2_9FIRM</name>
<keyword evidence="1" id="KW-0472">Membrane</keyword>
<evidence type="ECO:0000313" key="3">
    <source>
        <dbReference type="Proteomes" id="UP000184032"/>
    </source>
</evidence>
<feature type="transmembrane region" description="Helical" evidence="1">
    <location>
        <begin position="48"/>
        <end position="66"/>
    </location>
</feature>
<evidence type="ECO:0000313" key="2">
    <source>
        <dbReference type="EMBL" id="SHH10592.1"/>
    </source>
</evidence>
<dbReference type="AlphaFoldDB" id="A0A1M5Q9A2"/>
<dbReference type="STRING" id="1120995.SAMN02745245_00556"/>
<dbReference type="RefSeq" id="WP_073183536.1">
    <property type="nucleotide sequence ID" value="NZ_FQXI01000002.1"/>
</dbReference>
<proteinExistence type="predicted"/>
<dbReference type="OrthoDB" id="9789229at2"/>
<evidence type="ECO:0000256" key="1">
    <source>
        <dbReference type="SAM" id="Phobius"/>
    </source>
</evidence>